<reference evidence="2" key="1">
    <citation type="submission" date="2023-04" db="EMBL/GenBank/DDBJ databases">
        <title>Ambrosiozyma monospora NBRC 1965.</title>
        <authorList>
            <person name="Ichikawa N."/>
            <person name="Sato H."/>
            <person name="Tonouchi N."/>
        </authorList>
    </citation>
    <scope>NUCLEOTIDE SEQUENCE</scope>
    <source>
        <strain evidence="2">NBRC 1965</strain>
    </source>
</reference>
<feature type="region of interest" description="Disordered" evidence="1">
    <location>
        <begin position="290"/>
        <end position="374"/>
    </location>
</feature>
<dbReference type="Proteomes" id="UP001165063">
    <property type="component" value="Unassembled WGS sequence"/>
</dbReference>
<dbReference type="EMBL" id="BSXU01003229">
    <property type="protein sequence ID" value="GMG39835.1"/>
    <property type="molecule type" value="Genomic_DNA"/>
</dbReference>
<proteinExistence type="predicted"/>
<organism evidence="2 3">
    <name type="scientific">Ambrosiozyma monospora</name>
    <name type="common">Yeast</name>
    <name type="synonym">Endomycopsis monosporus</name>
    <dbReference type="NCBI Taxonomy" id="43982"/>
    <lineage>
        <taxon>Eukaryota</taxon>
        <taxon>Fungi</taxon>
        <taxon>Dikarya</taxon>
        <taxon>Ascomycota</taxon>
        <taxon>Saccharomycotina</taxon>
        <taxon>Pichiomycetes</taxon>
        <taxon>Pichiales</taxon>
        <taxon>Pichiaceae</taxon>
        <taxon>Ambrosiozyma</taxon>
    </lineage>
</organism>
<comment type="caution">
    <text evidence="2">The sequence shown here is derived from an EMBL/GenBank/DDBJ whole genome shotgun (WGS) entry which is preliminary data.</text>
</comment>
<sequence>MINSNAIPTHSTTMSSKSPIPDQKNISLQNNDPITDQEKVRANFWAVAETAVLIRTIDYNKYIYDADNPKATVKILYLKWANDFADRASDTYHNIQLLLSEKVGPHNLDQFQCSSSDDFNNKKSVKLYALQCLSKELSDFMLKFLKYRAGLNLPESSGGQSYLEHPSVLVQIILKSDESEKPACLREYLDAMTFPEYNTPSECLQAMISLIGRLDSLDDATHPDKYKTVFSINSIYHLLPLMKNKEGKEKTKLALYRSMRENKTIKWEDKMEEIENLTPEQTGLFFELFEDPEPSTQPPLSKILNGHPRGRPYTGGSLGEEISPSQSFTSDKNGNDNKKRLHESETSEYHSQRKRHHPDEREHRRRRGGWISDDPSQKVKKLLEGPMCAFCCIRHNKRTHPIDARREPFTPLSDFIESDRIREIFYRHGTDRLRHMLFMYLINDETNEELKRMYCGKFEPIKYQA</sequence>
<protein>
    <submittedName>
        <fullName evidence="2">Unnamed protein product</fullName>
    </submittedName>
</protein>
<keyword evidence="3" id="KW-1185">Reference proteome</keyword>
<feature type="region of interest" description="Disordered" evidence="1">
    <location>
        <begin position="1"/>
        <end position="33"/>
    </location>
</feature>
<feature type="compositionally biased region" description="Polar residues" evidence="1">
    <location>
        <begin position="323"/>
        <end position="332"/>
    </location>
</feature>
<evidence type="ECO:0000313" key="3">
    <source>
        <dbReference type="Proteomes" id="UP001165063"/>
    </source>
</evidence>
<evidence type="ECO:0000313" key="2">
    <source>
        <dbReference type="EMBL" id="GMG39835.1"/>
    </source>
</evidence>
<gene>
    <name evidence="2" type="ORF">Amon01_000565900</name>
</gene>
<dbReference type="AlphaFoldDB" id="A0A9W7DLM1"/>
<accession>A0A9W7DLM1</accession>
<name>A0A9W7DLM1_AMBMO</name>
<feature type="compositionally biased region" description="Basic and acidic residues" evidence="1">
    <location>
        <begin position="333"/>
        <end position="362"/>
    </location>
</feature>
<evidence type="ECO:0000256" key="1">
    <source>
        <dbReference type="SAM" id="MobiDB-lite"/>
    </source>
</evidence>